<reference evidence="2" key="1">
    <citation type="submission" date="2021-05" db="EMBL/GenBank/DDBJ databases">
        <title>A free-living protist that lacks canonical eukaryotic 1 DNA replication and segregation systems.</title>
        <authorList>
            <person name="Salas-Leiva D.E."/>
            <person name="Tromer E.C."/>
            <person name="Curtis B.A."/>
            <person name="Jerlstrom-Hultqvist J."/>
            <person name="Kolisko M."/>
            <person name="Yi Z."/>
            <person name="Salas-Leiva J.S."/>
            <person name="Gallot-Lavallee L."/>
            <person name="Kops G.J.P.L."/>
            <person name="Archibald J.M."/>
            <person name="Simpson A.G.B."/>
            <person name="Roger A.J."/>
        </authorList>
    </citation>
    <scope>NUCLEOTIDE SEQUENCE</scope>
    <source>
        <strain evidence="2">BICM</strain>
    </source>
</reference>
<feature type="compositionally biased region" description="Basic residues" evidence="1">
    <location>
        <begin position="1"/>
        <end position="11"/>
    </location>
</feature>
<feature type="compositionally biased region" description="Low complexity" evidence="1">
    <location>
        <begin position="12"/>
        <end position="25"/>
    </location>
</feature>
<evidence type="ECO:0000313" key="3">
    <source>
        <dbReference type="Proteomes" id="UP000717585"/>
    </source>
</evidence>
<feature type="compositionally biased region" description="Basic residues" evidence="1">
    <location>
        <begin position="85"/>
        <end position="94"/>
    </location>
</feature>
<feature type="region of interest" description="Disordered" evidence="1">
    <location>
        <begin position="75"/>
        <end position="160"/>
    </location>
</feature>
<keyword evidence="3" id="KW-1185">Reference proteome</keyword>
<feature type="compositionally biased region" description="Basic and acidic residues" evidence="1">
    <location>
        <begin position="75"/>
        <end position="84"/>
    </location>
</feature>
<proteinExistence type="predicted"/>
<protein>
    <submittedName>
        <fullName evidence="2">Uncharacterized protein</fullName>
    </submittedName>
</protein>
<organism evidence="2 3">
    <name type="scientific">Carpediemonas membranifera</name>
    <dbReference type="NCBI Taxonomy" id="201153"/>
    <lineage>
        <taxon>Eukaryota</taxon>
        <taxon>Metamonada</taxon>
        <taxon>Carpediemonas-like organisms</taxon>
        <taxon>Carpediemonas</taxon>
    </lineage>
</organism>
<dbReference type="EMBL" id="JAHDYR010000012">
    <property type="protein sequence ID" value="KAG9395200.1"/>
    <property type="molecule type" value="Genomic_DNA"/>
</dbReference>
<name>A0A8J6EAR9_9EUKA</name>
<accession>A0A8J6EAR9</accession>
<gene>
    <name evidence="2" type="ORF">J8273_0420</name>
</gene>
<dbReference type="Proteomes" id="UP000717585">
    <property type="component" value="Unassembled WGS sequence"/>
</dbReference>
<feature type="compositionally biased region" description="Low complexity" evidence="1">
    <location>
        <begin position="139"/>
        <end position="152"/>
    </location>
</feature>
<evidence type="ECO:0000313" key="2">
    <source>
        <dbReference type="EMBL" id="KAG9395200.1"/>
    </source>
</evidence>
<feature type="compositionally biased region" description="Polar residues" evidence="1">
    <location>
        <begin position="123"/>
        <end position="137"/>
    </location>
</feature>
<evidence type="ECO:0000256" key="1">
    <source>
        <dbReference type="SAM" id="MobiDB-lite"/>
    </source>
</evidence>
<sequence length="205" mass="22844">MVHSASHRRRSNASSRSQDSISSSHSSEHGKVANNSFHLDPTHEKTLRTVRKLRNAGYRDKDFERLFGMTKEELAKAKSSENHNHAARANKKTRKDSTARPFSFHQSFDLPVFSTDDEEPTEPLSSRSRASTHTPTHLASPRSSRFSHSSHAATREEVNRRHSIAAGVAAITHPPKRPRRTAARRIKELGKGIGQILAPLIGPIP</sequence>
<feature type="region of interest" description="Disordered" evidence="1">
    <location>
        <begin position="1"/>
        <end position="55"/>
    </location>
</feature>
<comment type="caution">
    <text evidence="2">The sequence shown here is derived from an EMBL/GenBank/DDBJ whole genome shotgun (WGS) entry which is preliminary data.</text>
</comment>
<dbReference type="AlphaFoldDB" id="A0A8J6EAR9"/>